<name>A0A9W5YC44_9FIRM</name>
<comment type="caution">
    <text evidence="1">The sequence shown here is derived from an EMBL/GenBank/DDBJ whole genome shotgun (WGS) entry which is preliminary data.</text>
</comment>
<dbReference type="RefSeq" id="WP_281817232.1">
    <property type="nucleotide sequence ID" value="NZ_BRLB01000011.1"/>
</dbReference>
<dbReference type="EMBL" id="BRLB01000011">
    <property type="protein sequence ID" value="GKX30762.1"/>
    <property type="molecule type" value="Genomic_DNA"/>
</dbReference>
<proteinExistence type="predicted"/>
<protein>
    <submittedName>
        <fullName evidence="1">Uncharacterized protein</fullName>
    </submittedName>
</protein>
<organism evidence="1 2">
    <name type="scientific">Vallitalea longa</name>
    <dbReference type="NCBI Taxonomy" id="2936439"/>
    <lineage>
        <taxon>Bacteria</taxon>
        <taxon>Bacillati</taxon>
        <taxon>Bacillota</taxon>
        <taxon>Clostridia</taxon>
        <taxon>Lachnospirales</taxon>
        <taxon>Vallitaleaceae</taxon>
        <taxon>Vallitalea</taxon>
    </lineage>
</organism>
<evidence type="ECO:0000313" key="1">
    <source>
        <dbReference type="EMBL" id="GKX30762.1"/>
    </source>
</evidence>
<evidence type="ECO:0000313" key="2">
    <source>
        <dbReference type="Proteomes" id="UP001144256"/>
    </source>
</evidence>
<accession>A0A9W5YC44</accession>
<sequence>MNKYALVTIKTVEFYKNNQNYDIRKSWEITADKVFGKNTAGADKGCPKSTFLGLCEAGYVKGVKRGNYTRSEKNKKYGIDAVKILQETPQLANSNSCADNLWKSVAGDKQSNSQMEVVLALWNYNLIETNR</sequence>
<dbReference type="InterPro" id="IPR053917">
    <property type="entry name" value="DUF6979"/>
</dbReference>
<keyword evidence="2" id="KW-1185">Reference proteome</keyword>
<reference evidence="1" key="1">
    <citation type="submission" date="2022-06" db="EMBL/GenBank/DDBJ databases">
        <title>Vallitalea longa sp. nov., an anaerobic bacterium isolated from marine sediment.</title>
        <authorList>
            <person name="Hirano S."/>
            <person name="Terahara T."/>
            <person name="Mori K."/>
            <person name="Hamada M."/>
            <person name="Matsumoto R."/>
            <person name="Kobayashi T."/>
        </authorList>
    </citation>
    <scope>NUCLEOTIDE SEQUENCE</scope>
    <source>
        <strain evidence="1">SH18-1</strain>
    </source>
</reference>
<dbReference type="Pfam" id="PF22399">
    <property type="entry name" value="DUF6979"/>
    <property type="match status" value="1"/>
</dbReference>
<dbReference type="Proteomes" id="UP001144256">
    <property type="component" value="Unassembled WGS sequence"/>
</dbReference>
<gene>
    <name evidence="1" type="ORF">SH1V18_32420</name>
</gene>
<dbReference type="AlphaFoldDB" id="A0A9W5YC44"/>